<dbReference type="GeneID" id="16994802"/>
<feature type="transmembrane region" description="Helical" evidence="6">
    <location>
        <begin position="290"/>
        <end position="318"/>
    </location>
</feature>
<keyword evidence="4 6" id="KW-1133">Transmembrane helix</keyword>
<feature type="transmembrane region" description="Helical" evidence="6">
    <location>
        <begin position="92"/>
        <end position="110"/>
    </location>
</feature>
<dbReference type="Proteomes" id="UP000007014">
    <property type="component" value="Chromosome 12"/>
</dbReference>
<keyword evidence="8" id="KW-1185">Reference proteome</keyword>
<keyword evidence="5 6" id="KW-0472">Membrane</keyword>
<reference evidence="7 8" key="1">
    <citation type="journal article" date="2004" name="Nature">
        <title>Genome sequence of the ultrasmall unicellular red alga Cyanidioschyzon merolae 10D.</title>
        <authorList>
            <person name="Matsuzaki M."/>
            <person name="Misumi O."/>
            <person name="Shin-i T."/>
            <person name="Maruyama S."/>
            <person name="Takahara M."/>
            <person name="Miyagishima S."/>
            <person name="Mori T."/>
            <person name="Nishida K."/>
            <person name="Yagisawa F."/>
            <person name="Nishida K."/>
            <person name="Yoshida Y."/>
            <person name="Nishimura Y."/>
            <person name="Nakao S."/>
            <person name="Kobayashi T."/>
            <person name="Momoyama Y."/>
            <person name="Higashiyama T."/>
            <person name="Minoda A."/>
            <person name="Sano M."/>
            <person name="Nomoto H."/>
            <person name="Oishi K."/>
            <person name="Hayashi H."/>
            <person name="Ohta F."/>
            <person name="Nishizaka S."/>
            <person name="Haga S."/>
            <person name="Miura S."/>
            <person name="Morishita T."/>
            <person name="Kabeya Y."/>
            <person name="Terasawa K."/>
            <person name="Suzuki Y."/>
            <person name="Ishii Y."/>
            <person name="Asakawa S."/>
            <person name="Takano H."/>
            <person name="Ohta N."/>
            <person name="Kuroiwa H."/>
            <person name="Tanaka K."/>
            <person name="Shimizu N."/>
            <person name="Sugano S."/>
            <person name="Sato N."/>
            <person name="Nozaki H."/>
            <person name="Ogasawara N."/>
            <person name="Kohara Y."/>
            <person name="Kuroiwa T."/>
        </authorList>
    </citation>
    <scope>NUCLEOTIDE SEQUENCE [LARGE SCALE GENOMIC DNA]</scope>
    <source>
        <strain evidence="7 8">10D</strain>
    </source>
</reference>
<feature type="transmembrane region" description="Helical" evidence="6">
    <location>
        <begin position="248"/>
        <end position="270"/>
    </location>
</feature>
<evidence type="ECO:0000256" key="5">
    <source>
        <dbReference type="ARBA" id="ARBA00023136"/>
    </source>
</evidence>
<accession>M1VD92</accession>
<dbReference type="GO" id="GO:0005789">
    <property type="term" value="C:endoplasmic reticulum membrane"/>
    <property type="evidence" value="ECO:0007669"/>
    <property type="project" value="TreeGrafter"/>
</dbReference>
<dbReference type="eggNOG" id="KOG1581">
    <property type="taxonomic scope" value="Eukaryota"/>
</dbReference>
<dbReference type="PANTHER" id="PTHR10778:SF13">
    <property type="entry name" value="ADENOSINE 3'-PHOSPHO 5'-PHOSPHOSULFATE TRANSPORTER 1"/>
    <property type="match status" value="1"/>
</dbReference>
<dbReference type="PANTHER" id="PTHR10778">
    <property type="entry name" value="SOLUTE CARRIER FAMILY 35 MEMBER B"/>
    <property type="match status" value="1"/>
</dbReference>
<dbReference type="STRING" id="280699.M1VD92"/>
<dbReference type="KEGG" id="cme:CYME_CML085C"/>
<evidence type="ECO:0000256" key="4">
    <source>
        <dbReference type="ARBA" id="ARBA00022989"/>
    </source>
</evidence>
<sequence length="370" mass="40226">MLNVPAPPATTAVYSVRLATCVVGIISSLLVYAYLQERIMALPLTTDAAGQPVFFRDSLFLVLQNRLYAALAAVFVLLWQGDRSGMRPQAPLYKYASVSLSNVVATWAQYSALAWVSMPTQTLGKCAKMIPVLVWGSIMSGKRYTLSDYGVAAAVAAGCTLFLLAGNIQAKYSAEQNSLYGLVLMVVYLAFDGFTSTFQEKLFRGYPMSTYNQMLFVNLTSACISFLGVASSGRLAADLQLCWQYPRLFIDASVLSAAAVIAQFFITYTIKEFGALVYATVMTTRQILTILLSNLFFAHGLTVQQWCGAAIVFSALYLKSYTQQMSRRATKPAAAPLDNDNGPASEESKAFHVAAVALPQTAQECRALAH</sequence>
<proteinExistence type="predicted"/>
<dbReference type="AlphaFoldDB" id="M1VD92"/>
<keyword evidence="2" id="KW-0813">Transport</keyword>
<feature type="transmembrane region" description="Helical" evidence="6">
    <location>
        <begin position="215"/>
        <end position="236"/>
    </location>
</feature>
<evidence type="ECO:0000256" key="2">
    <source>
        <dbReference type="ARBA" id="ARBA00022448"/>
    </source>
</evidence>
<dbReference type="OrthoDB" id="1601at2759"/>
<dbReference type="GO" id="GO:0000139">
    <property type="term" value="C:Golgi membrane"/>
    <property type="evidence" value="ECO:0007669"/>
    <property type="project" value="TreeGrafter"/>
</dbReference>
<dbReference type="InterPro" id="IPR037185">
    <property type="entry name" value="EmrE-like"/>
</dbReference>
<feature type="transmembrane region" description="Helical" evidence="6">
    <location>
        <begin position="149"/>
        <end position="166"/>
    </location>
</feature>
<evidence type="ECO:0000256" key="6">
    <source>
        <dbReference type="SAM" id="Phobius"/>
    </source>
</evidence>
<dbReference type="InterPro" id="IPR013657">
    <property type="entry name" value="SCL35B1-4/HUT1"/>
</dbReference>
<feature type="transmembrane region" description="Helical" evidence="6">
    <location>
        <begin position="12"/>
        <end position="35"/>
    </location>
</feature>
<evidence type="ECO:0000313" key="8">
    <source>
        <dbReference type="Proteomes" id="UP000007014"/>
    </source>
</evidence>
<organism evidence="7 8">
    <name type="scientific">Cyanidioschyzon merolae (strain NIES-3377 / 10D)</name>
    <name type="common">Unicellular red alga</name>
    <dbReference type="NCBI Taxonomy" id="280699"/>
    <lineage>
        <taxon>Eukaryota</taxon>
        <taxon>Rhodophyta</taxon>
        <taxon>Bangiophyceae</taxon>
        <taxon>Cyanidiales</taxon>
        <taxon>Cyanidiaceae</taxon>
        <taxon>Cyanidioschyzon</taxon>
    </lineage>
</organism>
<evidence type="ECO:0000256" key="1">
    <source>
        <dbReference type="ARBA" id="ARBA00004141"/>
    </source>
</evidence>
<dbReference type="SUPFAM" id="SSF103481">
    <property type="entry name" value="Multidrug resistance efflux transporter EmrE"/>
    <property type="match status" value="1"/>
</dbReference>
<dbReference type="RefSeq" id="XP_005536738.1">
    <property type="nucleotide sequence ID" value="XM_005536681.1"/>
</dbReference>
<dbReference type="EMBL" id="AP006494">
    <property type="protein sequence ID" value="BAM80702.1"/>
    <property type="molecule type" value="Genomic_DNA"/>
</dbReference>
<gene>
    <name evidence="7" type="ORF">CYME_CML085C</name>
</gene>
<reference evidence="7 8" key="2">
    <citation type="journal article" date="2007" name="BMC Biol.">
        <title>A 100%-complete sequence reveals unusually simple genomic features in the hot-spring red alga Cyanidioschyzon merolae.</title>
        <authorList>
            <person name="Nozaki H."/>
            <person name="Takano H."/>
            <person name="Misumi O."/>
            <person name="Terasawa K."/>
            <person name="Matsuzaki M."/>
            <person name="Maruyama S."/>
            <person name="Nishida K."/>
            <person name="Yagisawa F."/>
            <person name="Yoshida Y."/>
            <person name="Fujiwara T."/>
            <person name="Takio S."/>
            <person name="Tamura K."/>
            <person name="Chung S.J."/>
            <person name="Nakamura S."/>
            <person name="Kuroiwa H."/>
            <person name="Tanaka K."/>
            <person name="Sato N."/>
            <person name="Kuroiwa T."/>
        </authorList>
    </citation>
    <scope>NUCLEOTIDE SEQUENCE [LARGE SCALE GENOMIC DNA]</scope>
    <source>
        <strain evidence="7 8">10D</strain>
    </source>
</reference>
<feature type="transmembrane region" description="Helical" evidence="6">
    <location>
        <begin position="59"/>
        <end position="80"/>
    </location>
</feature>
<name>M1VD92_CYAM1</name>
<feature type="transmembrane region" description="Helical" evidence="6">
    <location>
        <begin position="178"/>
        <end position="195"/>
    </location>
</feature>
<evidence type="ECO:0000313" key="7">
    <source>
        <dbReference type="EMBL" id="BAM80702.1"/>
    </source>
</evidence>
<keyword evidence="3 6" id="KW-0812">Transmembrane</keyword>
<comment type="subcellular location">
    <subcellularLocation>
        <location evidence="1">Membrane</location>
        <topology evidence="1">Multi-pass membrane protein</topology>
    </subcellularLocation>
</comment>
<evidence type="ECO:0000256" key="3">
    <source>
        <dbReference type="ARBA" id="ARBA00022692"/>
    </source>
</evidence>
<dbReference type="Pfam" id="PF08449">
    <property type="entry name" value="UAA"/>
    <property type="match status" value="1"/>
</dbReference>
<dbReference type="GO" id="GO:0046964">
    <property type="term" value="F:3'-phosphoadenosine 5'-phosphosulfate transmembrane transporter activity"/>
    <property type="evidence" value="ECO:0007669"/>
    <property type="project" value="TreeGrafter"/>
</dbReference>
<protein>
    <submittedName>
        <fullName evidence="7">Similar to UDP-galactose transporter</fullName>
    </submittedName>
</protein>